<reference evidence="4" key="1">
    <citation type="submission" date="2024-06" db="EMBL/GenBank/DDBJ databases">
        <title>Hwangdonia haimaensis gen. nov., sp. nov., a member of the family Flavobacteriaceae isolated from the haima cold seep.</title>
        <authorList>
            <person name="Li J."/>
        </authorList>
    </citation>
    <scope>NUCLEOTIDE SEQUENCE [LARGE SCALE GENOMIC DNA]</scope>
    <source>
        <strain evidence="4">SCSIO 19198</strain>
    </source>
</reference>
<dbReference type="Proteomes" id="UP001302486">
    <property type="component" value="Chromosome"/>
</dbReference>
<evidence type="ECO:0000313" key="4">
    <source>
        <dbReference type="Proteomes" id="UP001302486"/>
    </source>
</evidence>
<dbReference type="EMBL" id="CP136521">
    <property type="protein sequence ID" value="WOD44928.1"/>
    <property type="molecule type" value="Genomic_DNA"/>
</dbReference>
<gene>
    <name evidence="3" type="ORF">RNZ46_06570</name>
</gene>
<dbReference type="AlphaFoldDB" id="A0AA97HSX2"/>
<feature type="transmembrane region" description="Helical" evidence="2">
    <location>
        <begin position="30"/>
        <end position="55"/>
    </location>
</feature>
<keyword evidence="4" id="KW-1185">Reference proteome</keyword>
<keyword evidence="2" id="KW-0812">Transmembrane</keyword>
<feature type="transmembrane region" description="Helical" evidence="2">
    <location>
        <begin position="7"/>
        <end position="24"/>
    </location>
</feature>
<evidence type="ECO:0000313" key="3">
    <source>
        <dbReference type="EMBL" id="WOD44928.1"/>
    </source>
</evidence>
<dbReference type="KEGG" id="hws:RNZ46_06570"/>
<protein>
    <submittedName>
        <fullName evidence="3">Uncharacterized protein</fullName>
    </submittedName>
</protein>
<proteinExistence type="predicted"/>
<evidence type="ECO:0000256" key="1">
    <source>
        <dbReference type="SAM" id="MobiDB-lite"/>
    </source>
</evidence>
<feature type="region of interest" description="Disordered" evidence="1">
    <location>
        <begin position="75"/>
        <end position="94"/>
    </location>
</feature>
<dbReference type="RefSeq" id="WP_316984586.1">
    <property type="nucleotide sequence ID" value="NZ_CP136521.1"/>
</dbReference>
<organism evidence="3 4">
    <name type="scientific">Hwangdonia lutea</name>
    <dbReference type="NCBI Taxonomy" id="3075823"/>
    <lineage>
        <taxon>Bacteria</taxon>
        <taxon>Pseudomonadati</taxon>
        <taxon>Bacteroidota</taxon>
        <taxon>Flavobacteriia</taxon>
        <taxon>Flavobacteriales</taxon>
        <taxon>Flavobacteriaceae</taxon>
        <taxon>Hwangdonia</taxon>
    </lineage>
</organism>
<accession>A0AA97HSX2</accession>
<name>A0AA97HSX2_9FLAO</name>
<keyword evidence="2" id="KW-0472">Membrane</keyword>
<keyword evidence="2" id="KW-1133">Transmembrane helix</keyword>
<evidence type="ECO:0000256" key="2">
    <source>
        <dbReference type="SAM" id="Phobius"/>
    </source>
</evidence>
<sequence length="253" mass="29392">MDTLKMVLGYFLAFALLAIFISLIDGVDLGVFGIIIIFLIFIVAFVLVFVGPDIFKEEVKKHKVKKELGREELWNKKPNNKENGNSNSNKSKEKSVNKFEQIIFSGKSLESKNTAIWHDLIEKMNPEDTMSDIIKSFFIKDNIDFFKYGINENANTFCYTYGFNTNENLECTPSFLKYFTKDIMERALGIPLWFTLAYPDVEVWFRENKNVYGQEIEENPSIYIADGAFNSKAFRYIINTYKRVTKKKLECCI</sequence>